<keyword evidence="2" id="KW-0808">Transferase</keyword>
<dbReference type="InterPro" id="IPR036974">
    <property type="entry name" value="PUA_sf"/>
</dbReference>
<gene>
    <name evidence="6" type="ORF">CSA09_04330</name>
</gene>
<keyword evidence="4" id="KW-0812">Transmembrane</keyword>
<dbReference type="Proteomes" id="UP000229278">
    <property type="component" value="Unassembled WGS sequence"/>
</dbReference>
<keyword evidence="4" id="KW-1133">Transmembrane helix</keyword>
<keyword evidence="4" id="KW-0472">Membrane</keyword>
<keyword evidence="1" id="KW-0489">Methyltransferase</keyword>
<evidence type="ECO:0000313" key="7">
    <source>
        <dbReference type="Proteomes" id="UP000229278"/>
    </source>
</evidence>
<dbReference type="EMBL" id="PDTV01000010">
    <property type="protein sequence ID" value="PIE82920.1"/>
    <property type="molecule type" value="Genomic_DNA"/>
</dbReference>
<dbReference type="Gene3D" id="2.30.130.10">
    <property type="entry name" value="PUA domain"/>
    <property type="match status" value="1"/>
</dbReference>
<protein>
    <recommendedName>
        <fullName evidence="5">RlmI-like PUA domain-containing protein</fullName>
    </recommendedName>
</protein>
<proteinExistence type="predicted"/>
<name>A0A2G6PFA2_9GAMM</name>
<evidence type="ECO:0000256" key="1">
    <source>
        <dbReference type="ARBA" id="ARBA00022603"/>
    </source>
</evidence>
<dbReference type="GO" id="GO:0003723">
    <property type="term" value="F:RNA binding"/>
    <property type="evidence" value="ECO:0007669"/>
    <property type="project" value="InterPro"/>
</dbReference>
<comment type="caution">
    <text evidence="6">The sequence shown here is derived from an EMBL/GenBank/DDBJ whole genome shotgun (WGS) entry which is preliminary data.</text>
</comment>
<reference evidence="6 7" key="1">
    <citation type="submission" date="2017-10" db="EMBL/GenBank/DDBJ databases">
        <title>Novel microbial diversity and functional potential in the marine mammal oral microbiome.</title>
        <authorList>
            <person name="Dudek N.K."/>
            <person name="Sun C.L."/>
            <person name="Burstein D."/>
            <person name="Kantor R.S."/>
            <person name="Aliaga Goltsman D.S."/>
            <person name="Bik E.M."/>
            <person name="Thomas B.C."/>
            <person name="Banfield J.F."/>
            <person name="Relman D.A."/>
        </authorList>
    </citation>
    <scope>NUCLEOTIDE SEQUENCE [LARGE SCALE GENOMIC DNA]</scope>
    <source>
        <strain evidence="6">DOLJORAL78_50_517</strain>
    </source>
</reference>
<feature type="transmembrane region" description="Helical" evidence="4">
    <location>
        <begin position="20"/>
        <end position="45"/>
    </location>
</feature>
<dbReference type="InterPro" id="IPR015947">
    <property type="entry name" value="PUA-like_sf"/>
</dbReference>
<accession>A0A2G6PFA2</accession>
<dbReference type="Pfam" id="PF17785">
    <property type="entry name" value="PUA_3"/>
    <property type="match status" value="1"/>
</dbReference>
<feature type="domain" description="RlmI-like PUA" evidence="5">
    <location>
        <begin position="51"/>
        <end position="116"/>
    </location>
</feature>
<keyword evidence="3" id="KW-0949">S-adenosyl-L-methionine</keyword>
<evidence type="ECO:0000313" key="6">
    <source>
        <dbReference type="EMBL" id="PIE82920.1"/>
    </source>
</evidence>
<dbReference type="InterPro" id="IPR041532">
    <property type="entry name" value="RlmI-like_PUA"/>
</dbReference>
<organism evidence="6 7">
    <name type="scientific">Candidatus Contendibacter odensensis</name>
    <dbReference type="NCBI Taxonomy" id="1400860"/>
    <lineage>
        <taxon>Bacteria</taxon>
        <taxon>Pseudomonadati</taxon>
        <taxon>Pseudomonadota</taxon>
        <taxon>Gammaproteobacteria</taxon>
        <taxon>Candidatus Competibacteraceae</taxon>
        <taxon>Candidatus Contendibacter</taxon>
    </lineage>
</organism>
<evidence type="ECO:0000256" key="4">
    <source>
        <dbReference type="SAM" id="Phobius"/>
    </source>
</evidence>
<evidence type="ECO:0000256" key="3">
    <source>
        <dbReference type="ARBA" id="ARBA00022691"/>
    </source>
</evidence>
<dbReference type="SUPFAM" id="SSF88697">
    <property type="entry name" value="PUA domain-like"/>
    <property type="match status" value="1"/>
</dbReference>
<evidence type="ECO:0000256" key="2">
    <source>
        <dbReference type="ARBA" id="ARBA00022679"/>
    </source>
</evidence>
<dbReference type="AlphaFoldDB" id="A0A2G6PFA2"/>
<evidence type="ECO:0000259" key="5">
    <source>
        <dbReference type="Pfam" id="PF17785"/>
    </source>
</evidence>
<sequence length="128" mass="14356">MSQTINDNHDCLCGKASVFWLMLCTDLMIFALESLYLMPTLPFAAPEFVPLRLRKNEARQLRAGHLRVYSNEMDTTVTPMRNFTPGRPVTIQSSHGKTIGTGHVNPHTLLCARLVSHNSGYPFTKIVP</sequence>